<evidence type="ECO:0000313" key="2">
    <source>
        <dbReference type="Proteomes" id="UP000076882"/>
    </source>
</evidence>
<dbReference type="RefSeq" id="WP_187332623.1">
    <property type="nucleotide sequence ID" value="NZ_CP059168.1"/>
</dbReference>
<accession>A0A165RIG2</accession>
<gene>
    <name evidence="1" type="ORF">Lp19_2390</name>
</gene>
<dbReference type="EMBL" id="LUXM01000033">
    <property type="protein sequence ID" value="KZU94416.1"/>
    <property type="molecule type" value="Genomic_DNA"/>
</dbReference>
<comment type="caution">
    <text evidence="1">The sequence shown here is derived from an EMBL/GenBank/DDBJ whole genome shotgun (WGS) entry which is preliminary data.</text>
</comment>
<sequence>MDLSTQGAVVFLGVLIYADNTARNRWSRRVVMSGGLQDCNDSKRQIEGALI</sequence>
<dbReference type="PATRIC" id="fig|1590.201.peg.2290"/>
<reference evidence="1 2" key="1">
    <citation type="submission" date="2016-03" db="EMBL/GenBank/DDBJ databases">
        <title>Comparative genomics of 54 Lactobacillus plantarum strains reveals genomic uncoupling from niche constraints.</title>
        <authorList>
            <person name="Martino M.E."/>
        </authorList>
    </citation>
    <scope>NUCLEOTIDE SEQUENCE [LARGE SCALE GENOMIC DNA]</scope>
    <source>
        <strain evidence="1 2">19.1</strain>
    </source>
</reference>
<dbReference type="Proteomes" id="UP000076882">
    <property type="component" value="Unassembled WGS sequence"/>
</dbReference>
<proteinExistence type="predicted"/>
<evidence type="ECO:0000313" key="1">
    <source>
        <dbReference type="EMBL" id="KZU94416.1"/>
    </source>
</evidence>
<organism evidence="1 2">
    <name type="scientific">Lactiplantibacillus plantarum</name>
    <name type="common">Lactobacillus plantarum</name>
    <dbReference type="NCBI Taxonomy" id="1590"/>
    <lineage>
        <taxon>Bacteria</taxon>
        <taxon>Bacillati</taxon>
        <taxon>Bacillota</taxon>
        <taxon>Bacilli</taxon>
        <taxon>Lactobacillales</taxon>
        <taxon>Lactobacillaceae</taxon>
        <taxon>Lactiplantibacillus</taxon>
    </lineage>
</organism>
<dbReference type="AlphaFoldDB" id="A0A165RIG2"/>
<protein>
    <submittedName>
        <fullName evidence="1">Uncharacterized protein</fullName>
    </submittedName>
</protein>
<name>A0A165RIG2_LACPN</name>